<evidence type="ECO:0008006" key="4">
    <source>
        <dbReference type="Google" id="ProtNLM"/>
    </source>
</evidence>
<evidence type="ECO:0000313" key="3">
    <source>
        <dbReference type="Proteomes" id="UP001144372"/>
    </source>
</evidence>
<dbReference type="Proteomes" id="UP001144372">
    <property type="component" value="Unassembled WGS sequence"/>
</dbReference>
<feature type="transmembrane region" description="Helical" evidence="1">
    <location>
        <begin position="196"/>
        <end position="221"/>
    </location>
</feature>
<evidence type="ECO:0000313" key="2">
    <source>
        <dbReference type="EMBL" id="GLI35216.1"/>
    </source>
</evidence>
<keyword evidence="1" id="KW-1133">Transmembrane helix</keyword>
<proteinExistence type="predicted"/>
<evidence type="ECO:0000256" key="1">
    <source>
        <dbReference type="SAM" id="Phobius"/>
    </source>
</evidence>
<name>A0A9W6FUN5_9BACT</name>
<keyword evidence="1" id="KW-0472">Membrane</keyword>
<organism evidence="2 3">
    <name type="scientific">Desulforhabdus amnigena</name>
    <dbReference type="NCBI Taxonomy" id="40218"/>
    <lineage>
        <taxon>Bacteria</taxon>
        <taxon>Pseudomonadati</taxon>
        <taxon>Thermodesulfobacteriota</taxon>
        <taxon>Syntrophobacteria</taxon>
        <taxon>Syntrophobacterales</taxon>
        <taxon>Syntrophobacteraceae</taxon>
        <taxon>Desulforhabdus</taxon>
    </lineage>
</organism>
<reference evidence="2" key="1">
    <citation type="submission" date="2022-12" db="EMBL/GenBank/DDBJ databases">
        <title>Reference genome sequencing for broad-spectrum identification of bacterial and archaeal isolates by mass spectrometry.</title>
        <authorList>
            <person name="Sekiguchi Y."/>
            <person name="Tourlousse D.M."/>
        </authorList>
    </citation>
    <scope>NUCLEOTIDE SEQUENCE</scope>
    <source>
        <strain evidence="2">ASRB1</strain>
    </source>
</reference>
<keyword evidence="3" id="KW-1185">Reference proteome</keyword>
<dbReference type="AlphaFoldDB" id="A0A9W6FUN5"/>
<gene>
    <name evidence="2" type="ORF">DAMNIGENAA_26490</name>
</gene>
<accession>A0A9W6FUN5</accession>
<dbReference type="InterPro" id="IPR009200">
    <property type="entry name" value="DUF1269_membrane"/>
</dbReference>
<dbReference type="EMBL" id="BSDR01000001">
    <property type="protein sequence ID" value="GLI35216.1"/>
    <property type="molecule type" value="Genomic_DNA"/>
</dbReference>
<comment type="caution">
    <text evidence="2">The sequence shown here is derived from an EMBL/GenBank/DDBJ whole genome shotgun (WGS) entry which is preliminary data.</text>
</comment>
<dbReference type="Pfam" id="PF06897">
    <property type="entry name" value="DUF1269"/>
    <property type="match status" value="1"/>
</dbReference>
<protein>
    <recommendedName>
        <fullName evidence="4">DUF1269 domain-containing protein</fullName>
    </recommendedName>
</protein>
<keyword evidence="1" id="KW-0812">Transmembrane</keyword>
<sequence length="304" mass="33426">MGHFADYASKRLGVRLPEEYAGFMENYGKRLSEDPIHKKSWLGGLGSPDFVIGTTLAFRSSIPKFSMENVVIGYVGVKTIIVNKAYEEIDEYLMLNTRDGSILAVDSFGATNRLAASFEEWVGPELFRARLREKYTSNLTVIVFDDELKAEEARLKLLKLQRSGFIDLEDAVVVVKEADGRVRYHQMHRPARKGGFAGSITGLIVGSILLSPLIGAVLGAVTGAVSASLTDVGVDDQFMKDLSEEFKPGSSALFTLVRRADPERVAEECFGFGGKVLMNSVSREREALIQAYLDGTAEGIEKKQ</sequence>
<dbReference type="RefSeq" id="WP_281794844.1">
    <property type="nucleotide sequence ID" value="NZ_BSDR01000001.1"/>
</dbReference>